<dbReference type="Proteomes" id="UP001576780">
    <property type="component" value="Unassembled WGS sequence"/>
</dbReference>
<evidence type="ECO:0000313" key="2">
    <source>
        <dbReference type="EMBL" id="MFB2835326.1"/>
    </source>
</evidence>
<evidence type="ECO:0000313" key="3">
    <source>
        <dbReference type="Proteomes" id="UP001576780"/>
    </source>
</evidence>
<accession>A0ABV4WJS1</accession>
<comment type="caution">
    <text evidence="2">The sequence shown here is derived from an EMBL/GenBank/DDBJ whole genome shotgun (WGS) entry which is preliminary data.</text>
</comment>
<dbReference type="EMBL" id="JBHFNT010000105">
    <property type="protein sequence ID" value="MFB2835326.1"/>
    <property type="molecule type" value="Genomic_DNA"/>
</dbReference>
<keyword evidence="3" id="KW-1185">Reference proteome</keyword>
<evidence type="ECO:0000259" key="1">
    <source>
        <dbReference type="Pfam" id="PF20247"/>
    </source>
</evidence>
<protein>
    <submittedName>
        <fullName evidence="2">DUF6602 domain-containing protein</fullName>
    </submittedName>
</protein>
<reference evidence="2 3" key="1">
    <citation type="submission" date="2024-09" db="EMBL/GenBank/DDBJ databases">
        <title>Floridaenema gen nov. (Aerosakkonemataceae, Aerosakkonematales ord. nov., Cyanobacteria) from benthic tropical and subtropical fresh waters, with the description of four new species.</title>
        <authorList>
            <person name="Moretto J.A."/>
            <person name="Berthold D.E."/>
            <person name="Lefler F.W."/>
            <person name="Huang I.-S."/>
            <person name="Laughinghouse H. IV."/>
        </authorList>
    </citation>
    <scope>NUCLEOTIDE SEQUENCE [LARGE SCALE GENOMIC DNA]</scope>
    <source>
        <strain evidence="2 3">BLCC-F167</strain>
    </source>
</reference>
<organism evidence="2 3">
    <name type="scientific">Floridaenema evergladense BLCC-F167</name>
    <dbReference type="NCBI Taxonomy" id="3153639"/>
    <lineage>
        <taxon>Bacteria</taxon>
        <taxon>Bacillati</taxon>
        <taxon>Cyanobacteriota</taxon>
        <taxon>Cyanophyceae</taxon>
        <taxon>Oscillatoriophycideae</taxon>
        <taxon>Aerosakkonematales</taxon>
        <taxon>Aerosakkonemataceae</taxon>
        <taxon>Floridanema</taxon>
        <taxon>Floridanema evergladense</taxon>
    </lineage>
</organism>
<gene>
    <name evidence="2" type="ORF">ACE1CA_12415</name>
</gene>
<proteinExistence type="predicted"/>
<feature type="domain" description="DUF6602" evidence="1">
    <location>
        <begin position="31"/>
        <end position="76"/>
    </location>
</feature>
<dbReference type="InterPro" id="IPR046537">
    <property type="entry name" value="DUF6602"/>
</dbReference>
<dbReference type="RefSeq" id="WP_413277740.1">
    <property type="nucleotide sequence ID" value="NZ_JBHFNT010000105.1"/>
</dbReference>
<name>A0ABV4WJS1_9CYAN</name>
<dbReference type="Pfam" id="PF20247">
    <property type="entry name" value="DUF6602"/>
    <property type="match status" value="1"/>
</dbReference>
<sequence length="83" mass="9084">MSRANPHLLQRLTAFQQALMAQRASSIGLPTAVAGSERETFLREFLKKVFPAHRRFTSGVITDAEGYLSGQVDIAVAAILILK</sequence>